<feature type="domain" description="Porin" evidence="12">
    <location>
        <begin position="7"/>
        <end position="331"/>
    </location>
</feature>
<evidence type="ECO:0000259" key="12">
    <source>
        <dbReference type="Pfam" id="PF13609"/>
    </source>
</evidence>
<evidence type="ECO:0000256" key="1">
    <source>
        <dbReference type="ARBA" id="ARBA00004571"/>
    </source>
</evidence>
<dbReference type="Pfam" id="PF13609">
    <property type="entry name" value="Porin_4"/>
    <property type="match status" value="1"/>
</dbReference>
<organism evidence="13 14">
    <name type="scientific">Hydrogenophaga crocea</name>
    <dbReference type="NCBI Taxonomy" id="2716225"/>
    <lineage>
        <taxon>Bacteria</taxon>
        <taxon>Pseudomonadati</taxon>
        <taxon>Pseudomonadota</taxon>
        <taxon>Betaproteobacteria</taxon>
        <taxon>Burkholderiales</taxon>
        <taxon>Comamonadaceae</taxon>
        <taxon>Hydrogenophaga</taxon>
    </lineage>
</organism>
<dbReference type="SUPFAM" id="SSF56935">
    <property type="entry name" value="Porins"/>
    <property type="match status" value="1"/>
</dbReference>
<evidence type="ECO:0000313" key="13">
    <source>
        <dbReference type="EMBL" id="QIM54395.1"/>
    </source>
</evidence>
<dbReference type="InterPro" id="IPR033900">
    <property type="entry name" value="Gram_neg_porin_domain"/>
</dbReference>
<evidence type="ECO:0000256" key="5">
    <source>
        <dbReference type="ARBA" id="ARBA00022692"/>
    </source>
</evidence>
<dbReference type="KEGG" id="hcz:G9Q37_20630"/>
<dbReference type="PANTHER" id="PTHR34501:SF9">
    <property type="entry name" value="MAJOR OUTER MEMBRANE PROTEIN P.IA"/>
    <property type="match status" value="1"/>
</dbReference>
<keyword evidence="4" id="KW-1134">Transmembrane beta strand</keyword>
<protein>
    <submittedName>
        <fullName evidence="13">Porin</fullName>
    </submittedName>
</protein>
<evidence type="ECO:0000256" key="2">
    <source>
        <dbReference type="ARBA" id="ARBA00011233"/>
    </source>
</evidence>
<keyword evidence="7" id="KW-0406">Ion transport</keyword>
<dbReference type="GO" id="GO:0009279">
    <property type="term" value="C:cell outer membrane"/>
    <property type="evidence" value="ECO:0007669"/>
    <property type="project" value="UniProtKB-SubCell"/>
</dbReference>
<name>A0A6G8IMY5_9BURK</name>
<dbReference type="GO" id="GO:0015288">
    <property type="term" value="F:porin activity"/>
    <property type="evidence" value="ECO:0007669"/>
    <property type="project" value="UniProtKB-KW"/>
</dbReference>
<dbReference type="InterPro" id="IPR050298">
    <property type="entry name" value="Gram-neg_bact_OMP"/>
</dbReference>
<dbReference type="InterPro" id="IPR023614">
    <property type="entry name" value="Porin_dom_sf"/>
</dbReference>
<dbReference type="PANTHER" id="PTHR34501">
    <property type="entry name" value="PROTEIN YDDL-RELATED"/>
    <property type="match status" value="1"/>
</dbReference>
<keyword evidence="14" id="KW-1185">Reference proteome</keyword>
<dbReference type="PRINTS" id="PR00182">
    <property type="entry name" value="ECOLNEIPORIN"/>
</dbReference>
<keyword evidence="6 11" id="KW-0732">Signal</keyword>
<dbReference type="InterPro" id="IPR001702">
    <property type="entry name" value="Porin_Gram-ve"/>
</dbReference>
<keyword evidence="3" id="KW-0813">Transport</keyword>
<dbReference type="PRINTS" id="PR00184">
    <property type="entry name" value="NEISSPPORIN"/>
</dbReference>
<dbReference type="RefSeq" id="WP_166230323.1">
    <property type="nucleotide sequence ID" value="NZ_CP049989.1"/>
</dbReference>
<dbReference type="GO" id="GO:0034220">
    <property type="term" value="P:monoatomic ion transmembrane transport"/>
    <property type="evidence" value="ECO:0007669"/>
    <property type="project" value="InterPro"/>
</dbReference>
<keyword evidence="8" id="KW-0626">Porin</keyword>
<evidence type="ECO:0000256" key="7">
    <source>
        <dbReference type="ARBA" id="ARBA00023065"/>
    </source>
</evidence>
<evidence type="ECO:0000313" key="14">
    <source>
        <dbReference type="Proteomes" id="UP000503162"/>
    </source>
</evidence>
<sequence length="353" mass="36493">MKKSLIALAVLAASGAAMAQSSVTLYGMADVWVGRTKTDVTGAPSVSTSRLDSGGFNTSRLGFKGSEDLGGGLKANFQLEGALGMDNGTAGGFRFDRQSWVGLSGGFGEVQLGKPWTPYDDTRSMANDTFNANFSSSFSTWLPYEDNPNNTIRYNSPNFGGFSGAIAYSLGEDKAASLTGGTSSLVSLSLNYANGPIVAGFAHQSEKNASLVPGYLAPGSTNLLTGAGATGKTTYNLLNGSYDFGVAKLIGGINQVKVKADGAAADVKANEYNIGVDVPLGGALEAGFGLARSKTESAGVDLTKTTGFSAGLKYALSKRTFTYLAFNRTKAEAIGTGLEAKNTLYAVGVQHNF</sequence>
<accession>A0A6G8IMY5</accession>
<dbReference type="CDD" id="cd00342">
    <property type="entry name" value="gram_neg_porins"/>
    <property type="match status" value="1"/>
</dbReference>
<dbReference type="AlphaFoldDB" id="A0A6G8IMY5"/>
<keyword evidence="5" id="KW-0812">Transmembrane</keyword>
<evidence type="ECO:0000256" key="10">
    <source>
        <dbReference type="ARBA" id="ARBA00023237"/>
    </source>
</evidence>
<dbReference type="Proteomes" id="UP000503162">
    <property type="component" value="Chromosome"/>
</dbReference>
<feature type="signal peptide" evidence="11">
    <location>
        <begin position="1"/>
        <end position="19"/>
    </location>
</feature>
<evidence type="ECO:0000256" key="9">
    <source>
        <dbReference type="ARBA" id="ARBA00023136"/>
    </source>
</evidence>
<evidence type="ECO:0000256" key="3">
    <source>
        <dbReference type="ARBA" id="ARBA00022448"/>
    </source>
</evidence>
<keyword evidence="10" id="KW-0998">Cell outer membrane</keyword>
<evidence type="ECO:0000256" key="11">
    <source>
        <dbReference type="SAM" id="SignalP"/>
    </source>
</evidence>
<comment type="subunit">
    <text evidence="2">Homotrimer.</text>
</comment>
<reference evidence="13 14" key="1">
    <citation type="submission" date="2020-03" db="EMBL/GenBank/DDBJ databases">
        <title>Hydrogenophaga sp. nov. isolated from cyanobacterial mat.</title>
        <authorList>
            <person name="Thorat V."/>
            <person name="Kirdat K."/>
            <person name="Tiwarekar B."/>
            <person name="Costa E.D."/>
            <person name="Yadav A."/>
        </authorList>
    </citation>
    <scope>NUCLEOTIDE SEQUENCE [LARGE SCALE GENOMIC DNA]</scope>
    <source>
        <strain evidence="13 14">BA0156</strain>
    </source>
</reference>
<evidence type="ECO:0000256" key="4">
    <source>
        <dbReference type="ARBA" id="ARBA00022452"/>
    </source>
</evidence>
<feature type="chain" id="PRO_5026035950" evidence="11">
    <location>
        <begin position="20"/>
        <end position="353"/>
    </location>
</feature>
<evidence type="ECO:0000256" key="6">
    <source>
        <dbReference type="ARBA" id="ARBA00022729"/>
    </source>
</evidence>
<keyword evidence="9" id="KW-0472">Membrane</keyword>
<proteinExistence type="predicted"/>
<dbReference type="Gene3D" id="2.40.160.10">
    <property type="entry name" value="Porin"/>
    <property type="match status" value="1"/>
</dbReference>
<gene>
    <name evidence="13" type="ORF">G9Q37_20630</name>
</gene>
<dbReference type="EMBL" id="CP049989">
    <property type="protein sequence ID" value="QIM54395.1"/>
    <property type="molecule type" value="Genomic_DNA"/>
</dbReference>
<comment type="subcellular location">
    <subcellularLocation>
        <location evidence="1">Cell outer membrane</location>
        <topology evidence="1">Multi-pass membrane protein</topology>
    </subcellularLocation>
</comment>
<dbReference type="InterPro" id="IPR002299">
    <property type="entry name" value="Porin_Neis"/>
</dbReference>
<evidence type="ECO:0000256" key="8">
    <source>
        <dbReference type="ARBA" id="ARBA00023114"/>
    </source>
</evidence>
<dbReference type="GO" id="GO:0046930">
    <property type="term" value="C:pore complex"/>
    <property type="evidence" value="ECO:0007669"/>
    <property type="project" value="UniProtKB-KW"/>
</dbReference>